<dbReference type="AlphaFoldDB" id="A0A8S3VMM2"/>
<accession>A0A8S3VMM2</accession>
<feature type="signal peptide" evidence="1">
    <location>
        <begin position="1"/>
        <end position="17"/>
    </location>
</feature>
<keyword evidence="3" id="KW-1185">Reference proteome</keyword>
<protein>
    <submittedName>
        <fullName evidence="2">Uncharacterized protein</fullName>
    </submittedName>
</protein>
<name>A0A8S3VMM2_MYTED</name>
<evidence type="ECO:0000313" key="2">
    <source>
        <dbReference type="EMBL" id="CAG2256288.1"/>
    </source>
</evidence>
<comment type="caution">
    <text evidence="2">The sequence shown here is derived from an EMBL/GenBank/DDBJ whole genome shotgun (WGS) entry which is preliminary data.</text>
</comment>
<keyword evidence="1" id="KW-0732">Signal</keyword>
<sequence>MSLKAFLCLSIVGLVAAEAGKKGYSPKYNLKTYGNPLGPLLGGNRFQGKNGAGYPLNGLSGYGFPGYRFMNGRGLNVLGGYGNYGVYGNGVMPFKGYGFDQGLGGYRGYNNLIGSGAFGVGRVYGYGSYGIGGNQWLRAYGIGGINGYGAYGMGGFGGIGGLNGNGAYGLGGLNGYGSHIIGGFRNQKYGYSGVGKFGGKLFQTIQWEDK</sequence>
<dbReference type="Proteomes" id="UP000683360">
    <property type="component" value="Unassembled WGS sequence"/>
</dbReference>
<dbReference type="OrthoDB" id="6156838at2759"/>
<organism evidence="2 3">
    <name type="scientific">Mytilus edulis</name>
    <name type="common">Blue mussel</name>
    <dbReference type="NCBI Taxonomy" id="6550"/>
    <lineage>
        <taxon>Eukaryota</taxon>
        <taxon>Metazoa</taxon>
        <taxon>Spiralia</taxon>
        <taxon>Lophotrochozoa</taxon>
        <taxon>Mollusca</taxon>
        <taxon>Bivalvia</taxon>
        <taxon>Autobranchia</taxon>
        <taxon>Pteriomorphia</taxon>
        <taxon>Mytilida</taxon>
        <taxon>Mytiloidea</taxon>
        <taxon>Mytilidae</taxon>
        <taxon>Mytilinae</taxon>
        <taxon>Mytilus</taxon>
    </lineage>
</organism>
<reference evidence="2" key="1">
    <citation type="submission" date="2021-03" db="EMBL/GenBank/DDBJ databases">
        <authorList>
            <person name="Bekaert M."/>
        </authorList>
    </citation>
    <scope>NUCLEOTIDE SEQUENCE</scope>
</reference>
<proteinExistence type="predicted"/>
<feature type="chain" id="PRO_5035759746" evidence="1">
    <location>
        <begin position="18"/>
        <end position="210"/>
    </location>
</feature>
<dbReference type="EMBL" id="CAJPWZ010003298">
    <property type="protein sequence ID" value="CAG2256288.1"/>
    <property type="molecule type" value="Genomic_DNA"/>
</dbReference>
<evidence type="ECO:0000256" key="1">
    <source>
        <dbReference type="SAM" id="SignalP"/>
    </source>
</evidence>
<evidence type="ECO:0000313" key="3">
    <source>
        <dbReference type="Proteomes" id="UP000683360"/>
    </source>
</evidence>
<gene>
    <name evidence="2" type="ORF">MEDL_67629</name>
</gene>